<protein>
    <submittedName>
        <fullName evidence="1">Uncharacterized protein</fullName>
    </submittedName>
</protein>
<comment type="caution">
    <text evidence="1">The sequence shown here is derived from an EMBL/GenBank/DDBJ whole genome shotgun (WGS) entry which is preliminary data.</text>
</comment>
<sequence>MGFKEGSSLTKASKLSLRRNKSYNYNFLTGGVQMVGGYFGIGEQPQALGLGPKGGPCVFSNGPTHILLLGNTMKLIGPFLGIKRRANDLGLNDTRSEVEPNFKNPFDTIPKPFRYGPKKCVDIAFERMSFKKKSDPVWSMRKGDKYSKYAGD</sequence>
<reference evidence="1 2" key="1">
    <citation type="submission" date="2018-02" db="EMBL/GenBank/DDBJ databases">
        <title>Draft genome of wild Prunus yedoensis var. nudiflora.</title>
        <authorList>
            <person name="Baek S."/>
            <person name="Kim J.-H."/>
            <person name="Choi K."/>
            <person name="Kim G.-B."/>
            <person name="Cho A."/>
            <person name="Jang H."/>
            <person name="Shin C.-H."/>
            <person name="Yu H.-J."/>
            <person name="Mun J.-H."/>
        </authorList>
    </citation>
    <scope>NUCLEOTIDE SEQUENCE [LARGE SCALE GENOMIC DNA]</scope>
    <source>
        <strain evidence="2">cv. Jeju island</strain>
        <tissue evidence="1">Leaf</tissue>
    </source>
</reference>
<dbReference type="AlphaFoldDB" id="A0A314UW11"/>
<gene>
    <name evidence="1" type="ORF">Pyn_00392</name>
</gene>
<organism evidence="1 2">
    <name type="scientific">Prunus yedoensis var. nudiflora</name>
    <dbReference type="NCBI Taxonomy" id="2094558"/>
    <lineage>
        <taxon>Eukaryota</taxon>
        <taxon>Viridiplantae</taxon>
        <taxon>Streptophyta</taxon>
        <taxon>Embryophyta</taxon>
        <taxon>Tracheophyta</taxon>
        <taxon>Spermatophyta</taxon>
        <taxon>Magnoliopsida</taxon>
        <taxon>eudicotyledons</taxon>
        <taxon>Gunneridae</taxon>
        <taxon>Pentapetalae</taxon>
        <taxon>rosids</taxon>
        <taxon>fabids</taxon>
        <taxon>Rosales</taxon>
        <taxon>Rosaceae</taxon>
        <taxon>Amygdaloideae</taxon>
        <taxon>Amygdaleae</taxon>
        <taxon>Prunus</taxon>
    </lineage>
</organism>
<accession>A0A314UW11</accession>
<dbReference type="EMBL" id="PJQY01002935">
    <property type="protein sequence ID" value="PQM41610.1"/>
    <property type="molecule type" value="Genomic_DNA"/>
</dbReference>
<keyword evidence="2" id="KW-1185">Reference proteome</keyword>
<evidence type="ECO:0000313" key="2">
    <source>
        <dbReference type="Proteomes" id="UP000250321"/>
    </source>
</evidence>
<dbReference type="Proteomes" id="UP000250321">
    <property type="component" value="Unassembled WGS sequence"/>
</dbReference>
<evidence type="ECO:0000313" key="1">
    <source>
        <dbReference type="EMBL" id="PQM41610.1"/>
    </source>
</evidence>
<name>A0A314UW11_PRUYE</name>
<proteinExistence type="predicted"/>